<reference evidence="3" key="1">
    <citation type="journal article" date="2019" name="Int. J. Syst. Evol. Microbiol.">
        <title>The Global Catalogue of Microorganisms (GCM) 10K type strain sequencing project: providing services to taxonomists for standard genome sequencing and annotation.</title>
        <authorList>
            <consortium name="The Broad Institute Genomics Platform"/>
            <consortium name="The Broad Institute Genome Sequencing Center for Infectious Disease"/>
            <person name="Wu L."/>
            <person name="Ma J."/>
        </authorList>
    </citation>
    <scope>NUCLEOTIDE SEQUENCE [LARGE SCALE GENOMIC DNA]</scope>
    <source>
        <strain evidence="3">CGMCC 4.1641</strain>
    </source>
</reference>
<dbReference type="EMBL" id="JBHSED010000015">
    <property type="protein sequence ID" value="MFC4303887.1"/>
    <property type="molecule type" value="Genomic_DNA"/>
</dbReference>
<keyword evidence="3" id="KW-1185">Reference proteome</keyword>
<feature type="transmembrane region" description="Helical" evidence="1">
    <location>
        <begin position="34"/>
        <end position="59"/>
    </location>
</feature>
<keyword evidence="1" id="KW-0472">Membrane</keyword>
<evidence type="ECO:0000313" key="2">
    <source>
        <dbReference type="EMBL" id="MFC4303887.1"/>
    </source>
</evidence>
<keyword evidence="1" id="KW-0812">Transmembrane</keyword>
<accession>A0ABV8SA84</accession>
<dbReference type="RefSeq" id="WP_204603666.1">
    <property type="nucleotide sequence ID" value="NZ_JBHSED010000015.1"/>
</dbReference>
<comment type="caution">
    <text evidence="2">The sequence shown here is derived from an EMBL/GenBank/DDBJ whole genome shotgun (WGS) entry which is preliminary data.</text>
</comment>
<proteinExistence type="predicted"/>
<name>A0ABV8SA84_9BACL</name>
<dbReference type="Proteomes" id="UP001595755">
    <property type="component" value="Unassembled WGS sequence"/>
</dbReference>
<protein>
    <submittedName>
        <fullName evidence="2">Uncharacterized protein</fullName>
    </submittedName>
</protein>
<organism evidence="2 3">
    <name type="scientific">Cohnella boryungensis</name>
    <dbReference type="NCBI Taxonomy" id="768479"/>
    <lineage>
        <taxon>Bacteria</taxon>
        <taxon>Bacillati</taxon>
        <taxon>Bacillota</taxon>
        <taxon>Bacilli</taxon>
        <taxon>Bacillales</taxon>
        <taxon>Paenibacillaceae</taxon>
        <taxon>Cohnella</taxon>
    </lineage>
</organism>
<evidence type="ECO:0000313" key="3">
    <source>
        <dbReference type="Proteomes" id="UP001595755"/>
    </source>
</evidence>
<evidence type="ECO:0000256" key="1">
    <source>
        <dbReference type="SAM" id="Phobius"/>
    </source>
</evidence>
<keyword evidence="1" id="KW-1133">Transmembrane helix</keyword>
<sequence length="85" mass="9321">MIEDNVKDSDRLAEWYPRNKEEIGELNEKSSVNFYGVAGILIAVLGGIAGGVTAMYVLLHAIPHGFIVMGIGEILRHLNKLSARK</sequence>
<gene>
    <name evidence="2" type="ORF">ACFO1S_10570</name>
</gene>